<keyword evidence="4" id="KW-1185">Reference proteome</keyword>
<organism evidence="3 4">
    <name type="scientific">Sphingomonas lenta</name>
    <dbReference type="NCBI Taxonomy" id="1141887"/>
    <lineage>
        <taxon>Bacteria</taxon>
        <taxon>Pseudomonadati</taxon>
        <taxon>Pseudomonadota</taxon>
        <taxon>Alphaproteobacteria</taxon>
        <taxon>Sphingomonadales</taxon>
        <taxon>Sphingomonadaceae</taxon>
        <taxon>Sphingomonas</taxon>
    </lineage>
</organism>
<evidence type="ECO:0000313" key="4">
    <source>
        <dbReference type="Proteomes" id="UP000218151"/>
    </source>
</evidence>
<sequence length="55" mass="5578">MNDVQIVKCACADCVFVVSTADAVEADGRKFCGDACADHHQSGAGCDHAGCTCNG</sequence>
<dbReference type="InterPro" id="IPR017854">
    <property type="entry name" value="Metalthion_dom_sf"/>
</dbReference>
<evidence type="ECO:0000313" key="3">
    <source>
        <dbReference type="EMBL" id="PAX08843.1"/>
    </source>
</evidence>
<proteinExistence type="predicted"/>
<protein>
    <submittedName>
        <fullName evidence="3">Metallothionein</fullName>
    </submittedName>
</protein>
<dbReference type="Proteomes" id="UP000218151">
    <property type="component" value="Unassembled WGS sequence"/>
</dbReference>
<evidence type="ECO:0000256" key="1">
    <source>
        <dbReference type="ARBA" id="ARBA00022723"/>
    </source>
</evidence>
<keyword evidence="1" id="KW-0479">Metal-binding</keyword>
<dbReference type="OrthoDB" id="468089at2"/>
<keyword evidence="2" id="KW-0480">Metal-thiolate cluster</keyword>
<evidence type="ECO:0000256" key="2">
    <source>
        <dbReference type="ARBA" id="ARBA00022851"/>
    </source>
</evidence>
<dbReference type="InterPro" id="IPR000518">
    <property type="entry name" value="Metalthion_fam14_prok"/>
</dbReference>
<gene>
    <name evidence="3" type="ORF">CKY28_05675</name>
</gene>
<dbReference type="AlphaFoldDB" id="A0A2A2SHZ1"/>
<dbReference type="Gene3D" id="2.30.170.10">
    <property type="match status" value="1"/>
</dbReference>
<comment type="caution">
    <text evidence="3">The sequence shown here is derived from an EMBL/GenBank/DDBJ whole genome shotgun (WGS) entry which is preliminary data.</text>
</comment>
<accession>A0A2A2SHZ1</accession>
<dbReference type="EMBL" id="NSLI01000002">
    <property type="protein sequence ID" value="PAX08843.1"/>
    <property type="molecule type" value="Genomic_DNA"/>
</dbReference>
<reference evidence="4" key="1">
    <citation type="submission" date="2017-09" db="EMBL/GenBank/DDBJ databases">
        <authorList>
            <person name="Feng G."/>
            <person name="Zhu H."/>
        </authorList>
    </citation>
    <scope>NUCLEOTIDE SEQUENCE [LARGE SCALE GENOMIC DNA]</scope>
    <source>
        <strain evidence="4">1PNM-20</strain>
    </source>
</reference>
<name>A0A2A2SHZ1_9SPHN</name>
<dbReference type="GO" id="GO:0046872">
    <property type="term" value="F:metal ion binding"/>
    <property type="evidence" value="ECO:0007669"/>
    <property type="project" value="UniProtKB-KW"/>
</dbReference>
<dbReference type="SUPFAM" id="SSF57868">
    <property type="entry name" value="Metallothionein"/>
    <property type="match status" value="1"/>
</dbReference>
<dbReference type="RefSeq" id="WP_095997354.1">
    <property type="nucleotide sequence ID" value="NZ_NSLI01000002.1"/>
</dbReference>
<dbReference type="Pfam" id="PF02069">
    <property type="entry name" value="Metallothio_Pro"/>
    <property type="match status" value="1"/>
</dbReference>